<dbReference type="Proteomes" id="UP001215231">
    <property type="component" value="Chromosome"/>
</dbReference>
<reference evidence="1 2" key="1">
    <citation type="journal article" date="2022" name="Mar. Drugs">
        <title>Bioassay-Guided Fractionation Leads to the Detection of Cholic Acid Generated by the Rare Thalassomonas sp.</title>
        <authorList>
            <person name="Pheiffer F."/>
            <person name="Schneider Y.K."/>
            <person name="Hansen E.H."/>
            <person name="Andersen J.H."/>
            <person name="Isaksson J."/>
            <person name="Busche T."/>
            <person name="R C."/>
            <person name="Kalinowski J."/>
            <person name="Zyl L.V."/>
            <person name="Trindade M."/>
        </authorList>
    </citation>
    <scope>NUCLEOTIDE SEQUENCE [LARGE SCALE GENOMIC DNA]</scope>
    <source>
        <strain evidence="1 2">A5K-61T</strain>
    </source>
</reference>
<dbReference type="EMBL" id="CP059693">
    <property type="protein sequence ID" value="WDE13945.1"/>
    <property type="molecule type" value="Genomic_DNA"/>
</dbReference>
<accession>A0ABY7VLQ5</accession>
<sequence>MAKSNDMPEFQSVKAYPKESLTENIAVILIKQPPTAYTINANGNTPLRHKGGSYYV</sequence>
<keyword evidence="2" id="KW-1185">Reference proteome</keyword>
<evidence type="ECO:0000313" key="2">
    <source>
        <dbReference type="Proteomes" id="UP001215231"/>
    </source>
</evidence>
<dbReference type="RefSeq" id="WP_274054399.1">
    <property type="nucleotide sequence ID" value="NZ_CP059693.1"/>
</dbReference>
<proteinExistence type="predicted"/>
<protein>
    <submittedName>
        <fullName evidence="1">Uncharacterized protein</fullName>
    </submittedName>
</protein>
<organism evidence="1 2">
    <name type="scientific">Thalassomonas haliotis</name>
    <dbReference type="NCBI Taxonomy" id="485448"/>
    <lineage>
        <taxon>Bacteria</taxon>
        <taxon>Pseudomonadati</taxon>
        <taxon>Pseudomonadota</taxon>
        <taxon>Gammaproteobacteria</taxon>
        <taxon>Alteromonadales</taxon>
        <taxon>Colwelliaceae</taxon>
        <taxon>Thalassomonas</taxon>
    </lineage>
</organism>
<name>A0ABY7VLQ5_9GAMM</name>
<gene>
    <name evidence="1" type="ORF">H3N35_11155</name>
</gene>
<evidence type="ECO:0000313" key="1">
    <source>
        <dbReference type="EMBL" id="WDE13945.1"/>
    </source>
</evidence>